<evidence type="ECO:0000256" key="2">
    <source>
        <dbReference type="ARBA" id="ARBA00022856"/>
    </source>
</evidence>
<dbReference type="GO" id="GO:0015833">
    <property type="term" value="P:peptide transport"/>
    <property type="evidence" value="ECO:0007669"/>
    <property type="project" value="TreeGrafter"/>
</dbReference>
<evidence type="ECO:0000256" key="4">
    <source>
        <dbReference type="SAM" id="SignalP"/>
    </source>
</evidence>
<dbReference type="GO" id="GO:1904680">
    <property type="term" value="F:peptide transmembrane transporter activity"/>
    <property type="evidence" value="ECO:0007669"/>
    <property type="project" value="TreeGrafter"/>
</dbReference>
<dbReference type="GO" id="GO:0030288">
    <property type="term" value="C:outer membrane-bounded periplasmic space"/>
    <property type="evidence" value="ECO:0007669"/>
    <property type="project" value="TreeGrafter"/>
</dbReference>
<dbReference type="Proteomes" id="UP001106592">
    <property type="component" value="Unassembled WGS sequence"/>
</dbReference>
<keyword evidence="1 4" id="KW-0732">Signal</keyword>
<feature type="chain" id="PRO_5040437195" evidence="4">
    <location>
        <begin position="26"/>
        <end position="615"/>
    </location>
</feature>
<reference evidence="6" key="1">
    <citation type="journal article" date="2022" name="Int. J. Syst. Evol. Microbiol.">
        <title>Pseudomonas aegrilactucae sp. nov. and Pseudomonas morbosilactucae sp. nov., pathogens causing bacterial rot of lettuce in Japan.</title>
        <authorList>
            <person name="Sawada H."/>
            <person name="Fujikawa T."/>
            <person name="Satou M."/>
        </authorList>
    </citation>
    <scope>NUCLEOTIDE SEQUENCE</scope>
    <source>
        <strain evidence="6">MAFF 301350</strain>
    </source>
</reference>
<dbReference type="InterPro" id="IPR000914">
    <property type="entry name" value="SBP_5_dom"/>
</dbReference>
<dbReference type="InterPro" id="IPR039424">
    <property type="entry name" value="SBP_5"/>
</dbReference>
<dbReference type="EMBL" id="JAHTBI010000079">
    <property type="protein sequence ID" value="MBV6289350.1"/>
    <property type="molecule type" value="Genomic_DNA"/>
</dbReference>
<feature type="signal peptide" evidence="4">
    <location>
        <begin position="1"/>
        <end position="25"/>
    </location>
</feature>
<feature type="domain" description="Solute-binding protein family 5" evidence="5">
    <location>
        <begin position="104"/>
        <end position="509"/>
    </location>
</feature>
<accession>A0A9Q3AF45</accession>
<gene>
    <name evidence="6" type="ORF">KUO17_20350</name>
</gene>
<evidence type="ECO:0000256" key="3">
    <source>
        <dbReference type="ARBA" id="ARBA00022927"/>
    </source>
</evidence>
<evidence type="ECO:0000313" key="6">
    <source>
        <dbReference type="EMBL" id="MBV6289350.1"/>
    </source>
</evidence>
<reference evidence="6" key="2">
    <citation type="journal article" date="2023" name="Plant Pathol.">
        <title>Dismantling and reorganizing Pseudomonas marginalis sensu#lato.</title>
        <authorList>
            <person name="Sawada H."/>
            <person name="Fujikawa T."/>
            <person name="Satou M."/>
        </authorList>
    </citation>
    <scope>NUCLEOTIDE SEQUENCE</scope>
    <source>
        <strain evidence="6">MAFF 301350</strain>
    </source>
</reference>
<dbReference type="PANTHER" id="PTHR30290:SF64">
    <property type="entry name" value="ABC TRANSPORTER PERIPLASMIC BINDING PROTEIN"/>
    <property type="match status" value="1"/>
</dbReference>
<dbReference type="Pfam" id="PF00496">
    <property type="entry name" value="SBP_bac_5"/>
    <property type="match status" value="1"/>
</dbReference>
<keyword evidence="3" id="KW-0813">Transport</keyword>
<evidence type="ECO:0000256" key="1">
    <source>
        <dbReference type="ARBA" id="ARBA00022729"/>
    </source>
</evidence>
<dbReference type="RefSeq" id="WP_217977306.1">
    <property type="nucleotide sequence ID" value="NZ_JAHTBI010000079.1"/>
</dbReference>
<dbReference type="PANTHER" id="PTHR30290">
    <property type="entry name" value="PERIPLASMIC BINDING COMPONENT OF ABC TRANSPORTER"/>
    <property type="match status" value="1"/>
</dbReference>
<evidence type="ECO:0000259" key="5">
    <source>
        <dbReference type="Pfam" id="PF00496"/>
    </source>
</evidence>
<sequence length="615" mass="69832">MMPLPRLRLLAAGLLLASLSLPALAAPQHALTLYDEAPRYPASFKHFDYVNPDAPKGGTFRLNGSGGFDSLNPFINKGVPADNIDLVYDTLARASLDEPFTEYGLLAKQIEKAPDNSWVRFYLRPEARFQDGHAVRADDVVFTFQTLIKSGAPLYRAYYADVDEVIAEDPLRVLFKFKHKGNRELPLILGQLPVLPKHWWATRDFTKGNLEIPLGSGPYKVAEVKAGRSVRYQRDPNYWGKDLPINRGFFNFDTLRVDYYRDNTVALEALKAGQFDYWLEVSAKNWATAYNISAVRDKRLIREEIVNGNPTGMQGFVFNLRRPVFQDVRVREALSLLLDFEWTNKQLFNGAYTRTTSYFENSDMAASGLPSAAELKLLEPLRDKVPAQVFTQPFKNPVTDGSGMIREQQRKAYKLLQDAGWRIQDDKMVDAQGKPVVIEFLLAQTEFERILLPYKRNLADLGIELSIRRVDVSEYINRLRSRDFDMIVGGFPQSNSPGNEQREFWQSASADKPGSRNFMGLKDPAVDSLVEGLINADSRQSLIDHTRALDRVLQWGYYVVPNWHIKTWRVAYWNHIGHPATPPRYDIGINTWWIKPDVAPSVPVATDATPTAGEQ</sequence>
<name>A0A9Q3AF45_9PSED</name>
<dbReference type="AlphaFoldDB" id="A0A9Q3AF45"/>
<keyword evidence="3" id="KW-0653">Protein transport</keyword>
<keyword evidence="7" id="KW-1185">Reference proteome</keyword>
<dbReference type="PIRSF" id="PIRSF002741">
    <property type="entry name" value="MppA"/>
    <property type="match status" value="1"/>
</dbReference>
<protein>
    <submittedName>
        <fullName evidence="6">Extracellular solute-binding protein</fullName>
    </submittedName>
</protein>
<dbReference type="CDD" id="cd08497">
    <property type="entry name" value="MbnE-like"/>
    <property type="match status" value="1"/>
</dbReference>
<proteinExistence type="predicted"/>
<evidence type="ECO:0000313" key="7">
    <source>
        <dbReference type="Proteomes" id="UP001106592"/>
    </source>
</evidence>
<organism evidence="6 7">
    <name type="scientific">Pseudomonas aegrilactucae</name>
    <dbReference type="NCBI Taxonomy" id="2854028"/>
    <lineage>
        <taxon>Bacteria</taxon>
        <taxon>Pseudomonadati</taxon>
        <taxon>Pseudomonadota</taxon>
        <taxon>Gammaproteobacteria</taxon>
        <taxon>Pseudomonadales</taxon>
        <taxon>Pseudomonadaceae</taxon>
        <taxon>Pseudomonas</taxon>
    </lineage>
</organism>
<dbReference type="InterPro" id="IPR030678">
    <property type="entry name" value="Peptide/Ni-bd"/>
</dbReference>
<dbReference type="GO" id="GO:0042884">
    <property type="term" value="P:microcin transport"/>
    <property type="evidence" value="ECO:0007669"/>
    <property type="project" value="TreeGrafter"/>
</dbReference>
<keyword evidence="2" id="KW-0571">Peptide transport</keyword>
<comment type="caution">
    <text evidence="6">The sequence shown here is derived from an EMBL/GenBank/DDBJ whole genome shotgun (WGS) entry which is preliminary data.</text>
</comment>
<dbReference type="FunFam" id="3.10.105.10:FF:000005">
    <property type="entry name" value="ABC transporter substrate-binding protein"/>
    <property type="match status" value="1"/>
</dbReference>